<comment type="caution">
    <text evidence="1">The sequence shown here is derived from an EMBL/GenBank/DDBJ whole genome shotgun (WGS) entry which is preliminary data.</text>
</comment>
<evidence type="ECO:0000313" key="2">
    <source>
        <dbReference type="Proteomes" id="UP001177021"/>
    </source>
</evidence>
<evidence type="ECO:0000313" key="1">
    <source>
        <dbReference type="EMBL" id="CAJ2664830.1"/>
    </source>
</evidence>
<name>A0ACB0L621_TRIPR</name>
<keyword evidence="2" id="KW-1185">Reference proteome</keyword>
<accession>A0ACB0L621</accession>
<proteinExistence type="predicted"/>
<protein>
    <submittedName>
        <fullName evidence="1">Uncharacterized protein</fullName>
    </submittedName>
</protein>
<dbReference type="Proteomes" id="UP001177021">
    <property type="component" value="Unassembled WGS sequence"/>
</dbReference>
<sequence>MDKEAKAAKEGSNVYVDLEELSSPTKKKVHCTSPNKNRDKDEMINFMREVAESLKDFVQANRKRVEGNGQAAVQEVLAEVEMINDIDEEQSYKAINWFIENSNKIEVLKALLLTKKKKYLLASMYVLRPRSGLVYASCAKI</sequence>
<dbReference type="EMBL" id="CASHSV030000409">
    <property type="protein sequence ID" value="CAJ2664830.1"/>
    <property type="molecule type" value="Genomic_DNA"/>
</dbReference>
<reference evidence="1" key="1">
    <citation type="submission" date="2023-10" db="EMBL/GenBank/DDBJ databases">
        <authorList>
            <person name="Rodriguez Cubillos JULIANA M."/>
            <person name="De Vega J."/>
        </authorList>
    </citation>
    <scope>NUCLEOTIDE SEQUENCE</scope>
</reference>
<organism evidence="1 2">
    <name type="scientific">Trifolium pratense</name>
    <name type="common">Red clover</name>
    <dbReference type="NCBI Taxonomy" id="57577"/>
    <lineage>
        <taxon>Eukaryota</taxon>
        <taxon>Viridiplantae</taxon>
        <taxon>Streptophyta</taxon>
        <taxon>Embryophyta</taxon>
        <taxon>Tracheophyta</taxon>
        <taxon>Spermatophyta</taxon>
        <taxon>Magnoliopsida</taxon>
        <taxon>eudicotyledons</taxon>
        <taxon>Gunneridae</taxon>
        <taxon>Pentapetalae</taxon>
        <taxon>rosids</taxon>
        <taxon>fabids</taxon>
        <taxon>Fabales</taxon>
        <taxon>Fabaceae</taxon>
        <taxon>Papilionoideae</taxon>
        <taxon>50 kb inversion clade</taxon>
        <taxon>NPAAA clade</taxon>
        <taxon>Hologalegina</taxon>
        <taxon>IRL clade</taxon>
        <taxon>Trifolieae</taxon>
        <taxon>Trifolium</taxon>
    </lineage>
</organism>
<gene>
    <name evidence="1" type="ORF">MILVUS5_LOCUS29945</name>
</gene>